<reference evidence="3" key="1">
    <citation type="journal article" date="2014" name="Int. J. Syst. Evol. Microbiol.">
        <title>Complete genome sequence of Corynebacterium casei LMG S-19264T (=DSM 44701T), isolated from a smear-ripened cheese.</title>
        <authorList>
            <consortium name="US DOE Joint Genome Institute (JGI-PGF)"/>
            <person name="Walter F."/>
            <person name="Albersmeier A."/>
            <person name="Kalinowski J."/>
            <person name="Ruckert C."/>
        </authorList>
    </citation>
    <scope>NUCLEOTIDE SEQUENCE</scope>
    <source>
        <strain evidence="3">JCM 10088</strain>
    </source>
</reference>
<name>A0A830GUQ9_9CREN</name>
<feature type="region of interest" description="Disordered" evidence="1">
    <location>
        <begin position="51"/>
        <end position="76"/>
    </location>
</feature>
<evidence type="ECO:0000256" key="1">
    <source>
        <dbReference type="SAM" id="MobiDB-lite"/>
    </source>
</evidence>
<keyword evidence="2" id="KW-0812">Transmembrane</keyword>
<gene>
    <name evidence="3" type="ORF">GCM10007981_13710</name>
</gene>
<organism evidence="3 4">
    <name type="scientific">Thermocladium modestius</name>
    <dbReference type="NCBI Taxonomy" id="62609"/>
    <lineage>
        <taxon>Archaea</taxon>
        <taxon>Thermoproteota</taxon>
        <taxon>Thermoprotei</taxon>
        <taxon>Thermoproteales</taxon>
        <taxon>Thermoproteaceae</taxon>
        <taxon>Thermocladium</taxon>
    </lineage>
</organism>
<keyword evidence="2" id="KW-1133">Transmembrane helix</keyword>
<proteinExistence type="predicted"/>
<dbReference type="AlphaFoldDB" id="A0A830GUQ9"/>
<accession>A0A830GUQ9</accession>
<sequence>MKRNVALELAGLTLMPIGFIVAALGSEVIGAILFAIGYGVSLLEMMIAKDREETPRVERRPSPSELKSRPNKKPGE</sequence>
<protein>
    <submittedName>
        <fullName evidence="3">Uncharacterized protein</fullName>
    </submittedName>
</protein>
<dbReference type="EMBL" id="BMNL01000003">
    <property type="protein sequence ID" value="GGP21528.1"/>
    <property type="molecule type" value="Genomic_DNA"/>
</dbReference>
<evidence type="ECO:0000256" key="2">
    <source>
        <dbReference type="SAM" id="Phobius"/>
    </source>
</evidence>
<comment type="caution">
    <text evidence="3">The sequence shown here is derived from an EMBL/GenBank/DDBJ whole genome shotgun (WGS) entry which is preliminary data.</text>
</comment>
<feature type="transmembrane region" description="Helical" evidence="2">
    <location>
        <begin position="17"/>
        <end position="43"/>
    </location>
</feature>
<evidence type="ECO:0000313" key="3">
    <source>
        <dbReference type="EMBL" id="GGP21528.1"/>
    </source>
</evidence>
<reference evidence="3" key="2">
    <citation type="submission" date="2020-09" db="EMBL/GenBank/DDBJ databases">
        <authorList>
            <person name="Sun Q."/>
            <person name="Ohkuma M."/>
        </authorList>
    </citation>
    <scope>NUCLEOTIDE SEQUENCE</scope>
    <source>
        <strain evidence="3">JCM 10088</strain>
    </source>
</reference>
<evidence type="ECO:0000313" key="4">
    <source>
        <dbReference type="Proteomes" id="UP000610960"/>
    </source>
</evidence>
<dbReference type="Proteomes" id="UP000610960">
    <property type="component" value="Unassembled WGS sequence"/>
</dbReference>
<keyword evidence="2" id="KW-0472">Membrane</keyword>
<dbReference type="RefSeq" id="WP_075059435.1">
    <property type="nucleotide sequence ID" value="NZ_BMNL01000003.1"/>
</dbReference>
<keyword evidence="4" id="KW-1185">Reference proteome</keyword>